<gene>
    <name evidence="2" type="ORF">Thpro_022362</name>
</gene>
<dbReference type="AlphaFoldDB" id="A0A1A6C0L9"/>
<evidence type="ECO:0000313" key="2">
    <source>
        <dbReference type="EMBL" id="OBS08112.1"/>
    </source>
</evidence>
<dbReference type="EMBL" id="JQSG02000006">
    <property type="protein sequence ID" value="OBS08112.1"/>
    <property type="molecule type" value="Genomic_DNA"/>
</dbReference>
<proteinExistence type="predicted"/>
<accession>A0A1A6C0L9</accession>
<comment type="caution">
    <text evidence="2">The sequence shown here is derived from an EMBL/GenBank/DDBJ whole genome shotgun (WGS) entry which is preliminary data.</text>
</comment>
<dbReference type="Proteomes" id="UP000029273">
    <property type="component" value="Unassembled WGS sequence"/>
</dbReference>
<protein>
    <submittedName>
        <fullName evidence="2">Uncharacterized protein</fullName>
    </submittedName>
</protein>
<feature type="region of interest" description="Disordered" evidence="1">
    <location>
        <begin position="117"/>
        <end position="138"/>
    </location>
</feature>
<sequence>MIFRVKSDWMRFGLRVGLGAGALMLVSGPVMAMPVTSLDGAAGALGMTARYPVLTSAGLAGIRGKYVDGANVVYFGLQMVSSWQTGQGDSMTVGTDIGIGTVQGRPSVTFASWSKERGGFESATQPGNRTASGSLAGHGQGVTQGIQVAGDGNQVSNQADVQVGPSGAITPLAASGPGVIEPNLVVVKGGAVGTVSVGGNGVSLGITLPGFGSVNQQLGVGGISQNAQVVSNANQVTNQLLMRVGTTTGTPMIAQRMGLLLQGIGALAQ</sequence>
<feature type="compositionally biased region" description="Polar residues" evidence="1">
    <location>
        <begin position="122"/>
        <end position="133"/>
    </location>
</feature>
<keyword evidence="3" id="KW-1185">Reference proteome</keyword>
<name>A0A1A6C0L9_9GAMM</name>
<evidence type="ECO:0000256" key="1">
    <source>
        <dbReference type="SAM" id="MobiDB-lite"/>
    </source>
</evidence>
<evidence type="ECO:0000313" key="3">
    <source>
        <dbReference type="Proteomes" id="UP000029273"/>
    </source>
</evidence>
<reference evidence="2 3" key="1">
    <citation type="journal article" date="2014" name="Genome Announc.">
        <title>Draft Genome Sequence of the Iron-Oxidizing, Acidophilic, and Halotolerant 'Thiobacillus prosperus' Type Strain DSM 5130.</title>
        <authorList>
            <person name="Ossandon F.J."/>
            <person name="Cardenas J.P."/>
            <person name="Corbett M."/>
            <person name="Quatrini R."/>
            <person name="Holmes D.S."/>
            <person name="Watkin E."/>
        </authorList>
    </citation>
    <scope>NUCLEOTIDE SEQUENCE [LARGE SCALE GENOMIC DNA]</scope>
    <source>
        <strain evidence="2 3">DSM 5130</strain>
    </source>
</reference>
<organism evidence="2 3">
    <name type="scientific">Acidihalobacter prosperus</name>
    <dbReference type="NCBI Taxonomy" id="160660"/>
    <lineage>
        <taxon>Bacteria</taxon>
        <taxon>Pseudomonadati</taxon>
        <taxon>Pseudomonadota</taxon>
        <taxon>Gammaproteobacteria</taxon>
        <taxon>Chromatiales</taxon>
        <taxon>Ectothiorhodospiraceae</taxon>
        <taxon>Acidihalobacter</taxon>
    </lineage>
</organism>